<protein>
    <submittedName>
        <fullName evidence="1">Uncharacterized protein</fullName>
    </submittedName>
</protein>
<name>A0ABU6W660_9FABA</name>
<evidence type="ECO:0000313" key="1">
    <source>
        <dbReference type="EMBL" id="MED6180065.1"/>
    </source>
</evidence>
<reference evidence="1 2" key="1">
    <citation type="journal article" date="2023" name="Plants (Basel)">
        <title>Bridging the Gap: Combining Genomics and Transcriptomics Approaches to Understand Stylosanthes scabra, an Orphan Legume from the Brazilian Caatinga.</title>
        <authorList>
            <person name="Ferreira-Neto J.R.C."/>
            <person name="da Silva M.D."/>
            <person name="Binneck E."/>
            <person name="de Melo N.F."/>
            <person name="da Silva R.H."/>
            <person name="de Melo A.L.T.M."/>
            <person name="Pandolfi V."/>
            <person name="Bustamante F.O."/>
            <person name="Brasileiro-Vidal A.C."/>
            <person name="Benko-Iseppon A.M."/>
        </authorList>
    </citation>
    <scope>NUCLEOTIDE SEQUENCE [LARGE SCALE GENOMIC DNA]</scope>
    <source>
        <tissue evidence="1">Leaves</tissue>
    </source>
</reference>
<dbReference type="EMBL" id="JASCZI010181257">
    <property type="protein sequence ID" value="MED6180065.1"/>
    <property type="molecule type" value="Genomic_DNA"/>
</dbReference>
<accession>A0ABU6W660</accession>
<evidence type="ECO:0000313" key="2">
    <source>
        <dbReference type="Proteomes" id="UP001341840"/>
    </source>
</evidence>
<gene>
    <name evidence="1" type="ORF">PIB30_006879</name>
</gene>
<organism evidence="1 2">
    <name type="scientific">Stylosanthes scabra</name>
    <dbReference type="NCBI Taxonomy" id="79078"/>
    <lineage>
        <taxon>Eukaryota</taxon>
        <taxon>Viridiplantae</taxon>
        <taxon>Streptophyta</taxon>
        <taxon>Embryophyta</taxon>
        <taxon>Tracheophyta</taxon>
        <taxon>Spermatophyta</taxon>
        <taxon>Magnoliopsida</taxon>
        <taxon>eudicotyledons</taxon>
        <taxon>Gunneridae</taxon>
        <taxon>Pentapetalae</taxon>
        <taxon>rosids</taxon>
        <taxon>fabids</taxon>
        <taxon>Fabales</taxon>
        <taxon>Fabaceae</taxon>
        <taxon>Papilionoideae</taxon>
        <taxon>50 kb inversion clade</taxon>
        <taxon>dalbergioids sensu lato</taxon>
        <taxon>Dalbergieae</taxon>
        <taxon>Pterocarpus clade</taxon>
        <taxon>Stylosanthes</taxon>
    </lineage>
</organism>
<sequence length="118" mass="13528">NSQKARFSFRSSFLFSPFLKFHLLQLQQPLLLLFPCSTIFCYSVSRFNMTVADANRIITTVRKTQMLPPRRGRVKIRIFKSLVALLSCSGGRKKPKDGGEGSYYYHYSFPANDSPLKP</sequence>
<feature type="non-terminal residue" evidence="1">
    <location>
        <position position="1"/>
    </location>
</feature>
<proteinExistence type="predicted"/>
<dbReference type="Proteomes" id="UP001341840">
    <property type="component" value="Unassembled WGS sequence"/>
</dbReference>
<keyword evidence="2" id="KW-1185">Reference proteome</keyword>
<comment type="caution">
    <text evidence="1">The sequence shown here is derived from an EMBL/GenBank/DDBJ whole genome shotgun (WGS) entry which is preliminary data.</text>
</comment>